<comment type="caution">
    <text evidence="1">The sequence shown here is derived from an EMBL/GenBank/DDBJ whole genome shotgun (WGS) entry which is preliminary data.</text>
</comment>
<evidence type="ECO:0000313" key="1">
    <source>
        <dbReference type="EMBL" id="GMR35048.1"/>
    </source>
</evidence>
<reference evidence="2" key="1">
    <citation type="submission" date="2022-10" db="EMBL/GenBank/DDBJ databases">
        <title>Genome assembly of Pristionchus species.</title>
        <authorList>
            <person name="Yoshida K."/>
            <person name="Sommer R.J."/>
        </authorList>
    </citation>
    <scope>NUCLEOTIDE SEQUENCE [LARGE SCALE GENOMIC DNA]</scope>
    <source>
        <strain evidence="2">RS5460</strain>
    </source>
</reference>
<gene>
    <name evidence="1" type="ORF">PMAYCL1PPCAC_05243</name>
</gene>
<organism evidence="1 2">
    <name type="scientific">Pristionchus mayeri</name>
    <dbReference type="NCBI Taxonomy" id="1317129"/>
    <lineage>
        <taxon>Eukaryota</taxon>
        <taxon>Metazoa</taxon>
        <taxon>Ecdysozoa</taxon>
        <taxon>Nematoda</taxon>
        <taxon>Chromadorea</taxon>
        <taxon>Rhabditida</taxon>
        <taxon>Rhabditina</taxon>
        <taxon>Diplogasteromorpha</taxon>
        <taxon>Diplogasteroidea</taxon>
        <taxon>Neodiplogasteridae</taxon>
        <taxon>Pristionchus</taxon>
    </lineage>
</organism>
<evidence type="ECO:0008006" key="3">
    <source>
        <dbReference type="Google" id="ProtNLM"/>
    </source>
</evidence>
<protein>
    <recommendedName>
        <fullName evidence="3">G protein-coupled receptor</fullName>
    </recommendedName>
</protein>
<proteinExistence type="predicted"/>
<evidence type="ECO:0000313" key="2">
    <source>
        <dbReference type="Proteomes" id="UP001328107"/>
    </source>
</evidence>
<dbReference type="PANTHER" id="PTHR31552">
    <property type="entry name" value="SERPENTINE RECEPTOR CLASS GAMMA"/>
    <property type="match status" value="1"/>
</dbReference>
<dbReference type="Proteomes" id="UP001328107">
    <property type="component" value="Unassembled WGS sequence"/>
</dbReference>
<feature type="non-terminal residue" evidence="1">
    <location>
        <position position="1"/>
    </location>
</feature>
<name>A0AAN4Z682_9BILA</name>
<dbReference type="AlphaFoldDB" id="A0AAN4Z682"/>
<feature type="non-terminal residue" evidence="1">
    <location>
        <position position="93"/>
    </location>
</feature>
<sequence>GISLCIFLTWTMRLLSMISYFYFLFISLNVEGIRFVVYIMSYTSDVFSLGPGIYSVLVPGPIRRRCLSQLTCGRLAHKKSGVTTVGSLHASNS</sequence>
<dbReference type="PANTHER" id="PTHR31552:SF8">
    <property type="entry name" value="SERPENTINE RECEPTOR CLASS GAMMA"/>
    <property type="match status" value="1"/>
</dbReference>
<accession>A0AAN4Z682</accession>
<dbReference type="EMBL" id="BTRK01000002">
    <property type="protein sequence ID" value="GMR35048.1"/>
    <property type="molecule type" value="Genomic_DNA"/>
</dbReference>
<keyword evidence="2" id="KW-1185">Reference proteome</keyword>